<feature type="signal peptide" evidence="1">
    <location>
        <begin position="1"/>
        <end position="17"/>
    </location>
</feature>
<evidence type="ECO:0000256" key="1">
    <source>
        <dbReference type="SAM" id="SignalP"/>
    </source>
</evidence>
<reference evidence="3" key="1">
    <citation type="submission" date="2022-11" db="UniProtKB">
        <authorList>
            <consortium name="WormBaseParasite"/>
        </authorList>
    </citation>
    <scope>IDENTIFICATION</scope>
</reference>
<keyword evidence="1" id="KW-0732">Signal</keyword>
<protein>
    <submittedName>
        <fullName evidence="3">Secreted protein</fullName>
    </submittedName>
</protein>
<accession>A0A914WQI0</accession>
<proteinExistence type="predicted"/>
<dbReference type="AlphaFoldDB" id="A0A914WQI0"/>
<name>A0A914WQI0_9BILA</name>
<keyword evidence="2" id="KW-1185">Reference proteome</keyword>
<dbReference type="Proteomes" id="UP000887566">
    <property type="component" value="Unplaced"/>
</dbReference>
<sequence length="162" mass="17869">MLLRVAVLFLLFAGANACGCYGCFYTEQSSCARCCTAFIKRSSVPALSDRSLPNNGDGSLMELVRRLGGARFRSPYRASRLEDFINGDRFRRSDSLSLFRRDTCGCAMGCFFAEPTDCVRCCSQALRRNTNSIQRSEAEQGLTDILDVISNPVDDTSPPPSH</sequence>
<evidence type="ECO:0000313" key="3">
    <source>
        <dbReference type="WBParaSite" id="PSAMB.scaffold488size49556.g6423.t1"/>
    </source>
</evidence>
<organism evidence="2 3">
    <name type="scientific">Plectus sambesii</name>
    <dbReference type="NCBI Taxonomy" id="2011161"/>
    <lineage>
        <taxon>Eukaryota</taxon>
        <taxon>Metazoa</taxon>
        <taxon>Ecdysozoa</taxon>
        <taxon>Nematoda</taxon>
        <taxon>Chromadorea</taxon>
        <taxon>Plectida</taxon>
        <taxon>Plectina</taxon>
        <taxon>Plectoidea</taxon>
        <taxon>Plectidae</taxon>
        <taxon>Plectus</taxon>
    </lineage>
</organism>
<feature type="chain" id="PRO_5037241878" evidence="1">
    <location>
        <begin position="18"/>
        <end position="162"/>
    </location>
</feature>
<evidence type="ECO:0000313" key="2">
    <source>
        <dbReference type="Proteomes" id="UP000887566"/>
    </source>
</evidence>
<dbReference type="WBParaSite" id="PSAMB.scaffold488size49556.g6423.t1">
    <property type="protein sequence ID" value="PSAMB.scaffold488size49556.g6423.t1"/>
    <property type="gene ID" value="PSAMB.scaffold488size49556.g6423"/>
</dbReference>